<dbReference type="RefSeq" id="WP_036874178.1">
    <property type="nucleotide sequence ID" value="NZ_JRFA01000017.1"/>
</dbReference>
<name>A0A0A2E927_9PORP</name>
<proteinExistence type="predicted"/>
<evidence type="ECO:0000256" key="1">
    <source>
        <dbReference type="SAM" id="MobiDB-lite"/>
    </source>
</evidence>
<reference evidence="2 3" key="1">
    <citation type="submission" date="2014-09" db="EMBL/GenBank/DDBJ databases">
        <title>Draft Genome Sequence of Porphyromonas macacae COT-192_OH2859.</title>
        <authorList>
            <person name="Wallis C."/>
            <person name="Deusch O."/>
            <person name="O'Flynn C."/>
            <person name="Davis I."/>
            <person name="Horsfall A."/>
            <person name="Kirkwood N."/>
            <person name="Harris S."/>
            <person name="Eisen J.A."/>
            <person name="Coil D.A."/>
            <person name="Darling A.E."/>
            <person name="Jospin G."/>
            <person name="Alexiev A."/>
        </authorList>
    </citation>
    <scope>NUCLEOTIDE SEQUENCE [LARGE SCALE GENOMIC DNA]</scope>
    <source>
        <strain evidence="3">COT-192 OH2859</strain>
    </source>
</reference>
<comment type="caution">
    <text evidence="2">The sequence shown here is derived from an EMBL/GenBank/DDBJ whole genome shotgun (WGS) entry which is preliminary data.</text>
</comment>
<gene>
    <name evidence="2" type="ORF">HQ47_06775</name>
</gene>
<keyword evidence="3" id="KW-1185">Reference proteome</keyword>
<organism evidence="2 3">
    <name type="scientific">Porphyromonas macacae</name>
    <dbReference type="NCBI Taxonomy" id="28115"/>
    <lineage>
        <taxon>Bacteria</taxon>
        <taxon>Pseudomonadati</taxon>
        <taxon>Bacteroidota</taxon>
        <taxon>Bacteroidia</taxon>
        <taxon>Bacteroidales</taxon>
        <taxon>Porphyromonadaceae</taxon>
        <taxon>Porphyromonas</taxon>
    </lineage>
</organism>
<feature type="region of interest" description="Disordered" evidence="1">
    <location>
        <begin position="1"/>
        <end position="21"/>
    </location>
</feature>
<protein>
    <submittedName>
        <fullName evidence="2">MobA protein</fullName>
    </submittedName>
</protein>
<evidence type="ECO:0000313" key="2">
    <source>
        <dbReference type="EMBL" id="KGN73935.1"/>
    </source>
</evidence>
<sequence>MNEEKSKPPKRGKGGRNPKIDPARFRYSVNFTAEEHARFLTLFEESGVQSKARFIAARVFGEEFRVIKHDRAIMEYATKLSSFYAQFRSVGVNYNQVVKELHSHFSEKKALALLYKLEKATVDLVEIGRKVLALSEVCKEQWSQK</sequence>
<dbReference type="OrthoDB" id="2042421at2"/>
<dbReference type="EMBL" id="JRFA01000017">
    <property type="protein sequence ID" value="KGN73935.1"/>
    <property type="molecule type" value="Genomic_DNA"/>
</dbReference>
<dbReference type="STRING" id="28115.HQ47_06775"/>
<dbReference type="Pfam" id="PF19514">
    <property type="entry name" value="MobC_2"/>
    <property type="match status" value="1"/>
</dbReference>
<dbReference type="NCBIfam" id="NF041324">
    <property type="entry name" value="Bacteroid_MobA"/>
    <property type="match status" value="1"/>
</dbReference>
<dbReference type="Proteomes" id="UP000030103">
    <property type="component" value="Unassembled WGS sequence"/>
</dbReference>
<dbReference type="InterPro" id="IPR045788">
    <property type="entry name" value="MobC_2"/>
</dbReference>
<accession>A0A0A2E927</accession>
<dbReference type="AlphaFoldDB" id="A0A0A2E927"/>
<evidence type="ECO:0000313" key="3">
    <source>
        <dbReference type="Proteomes" id="UP000030103"/>
    </source>
</evidence>